<dbReference type="Proteomes" id="UP000824469">
    <property type="component" value="Unassembled WGS sequence"/>
</dbReference>
<gene>
    <name evidence="2" type="ORF">KI387_010190</name>
</gene>
<evidence type="ECO:0000313" key="3">
    <source>
        <dbReference type="Proteomes" id="UP000824469"/>
    </source>
</evidence>
<protein>
    <submittedName>
        <fullName evidence="2">Uncharacterized protein</fullName>
    </submittedName>
</protein>
<keyword evidence="3" id="KW-1185">Reference proteome</keyword>
<evidence type="ECO:0000256" key="1">
    <source>
        <dbReference type="SAM" id="MobiDB-lite"/>
    </source>
</evidence>
<proteinExistence type="predicted"/>
<comment type="caution">
    <text evidence="2">The sequence shown here is derived from an EMBL/GenBank/DDBJ whole genome shotgun (WGS) entry which is preliminary data.</text>
</comment>
<feature type="non-terminal residue" evidence="2">
    <location>
        <position position="53"/>
    </location>
</feature>
<accession>A0AA38FKR1</accession>
<organism evidence="2 3">
    <name type="scientific">Taxus chinensis</name>
    <name type="common">Chinese yew</name>
    <name type="synonym">Taxus wallichiana var. chinensis</name>
    <dbReference type="NCBI Taxonomy" id="29808"/>
    <lineage>
        <taxon>Eukaryota</taxon>
        <taxon>Viridiplantae</taxon>
        <taxon>Streptophyta</taxon>
        <taxon>Embryophyta</taxon>
        <taxon>Tracheophyta</taxon>
        <taxon>Spermatophyta</taxon>
        <taxon>Pinopsida</taxon>
        <taxon>Pinidae</taxon>
        <taxon>Conifers II</taxon>
        <taxon>Cupressales</taxon>
        <taxon>Taxaceae</taxon>
        <taxon>Taxus</taxon>
    </lineage>
</organism>
<dbReference type="EMBL" id="JAHRHJ020000008">
    <property type="protein sequence ID" value="KAH9305786.1"/>
    <property type="molecule type" value="Genomic_DNA"/>
</dbReference>
<sequence length="53" mass="5818">PGVYSEFELPTNQLSKPTDAKPEEKLVPTTDLETMSLVKTIPASKDEANIIET</sequence>
<evidence type="ECO:0000313" key="2">
    <source>
        <dbReference type="EMBL" id="KAH9305786.1"/>
    </source>
</evidence>
<reference evidence="2 3" key="1">
    <citation type="journal article" date="2021" name="Nat. Plants">
        <title>The Taxus genome provides insights into paclitaxel biosynthesis.</title>
        <authorList>
            <person name="Xiong X."/>
            <person name="Gou J."/>
            <person name="Liao Q."/>
            <person name="Li Y."/>
            <person name="Zhou Q."/>
            <person name="Bi G."/>
            <person name="Li C."/>
            <person name="Du R."/>
            <person name="Wang X."/>
            <person name="Sun T."/>
            <person name="Guo L."/>
            <person name="Liang H."/>
            <person name="Lu P."/>
            <person name="Wu Y."/>
            <person name="Zhang Z."/>
            <person name="Ro D.K."/>
            <person name="Shang Y."/>
            <person name="Huang S."/>
            <person name="Yan J."/>
        </authorList>
    </citation>
    <scope>NUCLEOTIDE SEQUENCE [LARGE SCALE GENOMIC DNA]</scope>
    <source>
        <strain evidence="2">Ta-2019</strain>
    </source>
</reference>
<dbReference type="AlphaFoldDB" id="A0AA38FKR1"/>
<feature type="non-terminal residue" evidence="2">
    <location>
        <position position="1"/>
    </location>
</feature>
<feature type="region of interest" description="Disordered" evidence="1">
    <location>
        <begin position="1"/>
        <end position="24"/>
    </location>
</feature>
<name>A0AA38FKR1_TAXCH</name>